<evidence type="ECO:0000256" key="1">
    <source>
        <dbReference type="SAM" id="SignalP"/>
    </source>
</evidence>
<dbReference type="GeneID" id="62157350"/>
<name>A0A9P6LP78_9PEZI</name>
<protein>
    <submittedName>
        <fullName evidence="2">Uncharacterized protein</fullName>
    </submittedName>
</protein>
<feature type="chain" id="PRO_5040382252" evidence="1">
    <location>
        <begin position="20"/>
        <end position="555"/>
    </location>
</feature>
<dbReference type="AlphaFoldDB" id="A0A9P6LP78"/>
<feature type="signal peptide" evidence="1">
    <location>
        <begin position="1"/>
        <end position="19"/>
    </location>
</feature>
<organism evidence="2 3">
    <name type="scientific">Colletotrichum karsti</name>
    <dbReference type="NCBI Taxonomy" id="1095194"/>
    <lineage>
        <taxon>Eukaryota</taxon>
        <taxon>Fungi</taxon>
        <taxon>Dikarya</taxon>
        <taxon>Ascomycota</taxon>
        <taxon>Pezizomycotina</taxon>
        <taxon>Sordariomycetes</taxon>
        <taxon>Hypocreomycetidae</taxon>
        <taxon>Glomerellales</taxon>
        <taxon>Glomerellaceae</taxon>
        <taxon>Colletotrichum</taxon>
        <taxon>Colletotrichum boninense species complex</taxon>
    </lineage>
</organism>
<evidence type="ECO:0000313" key="2">
    <source>
        <dbReference type="EMBL" id="KAF9880515.1"/>
    </source>
</evidence>
<reference evidence="2" key="1">
    <citation type="submission" date="2020-03" db="EMBL/GenBank/DDBJ databases">
        <authorList>
            <person name="He L."/>
        </authorList>
    </citation>
    <scope>NUCLEOTIDE SEQUENCE</scope>
    <source>
        <strain evidence="2">CkLH20</strain>
    </source>
</reference>
<comment type="caution">
    <text evidence="2">The sequence shown here is derived from an EMBL/GenBank/DDBJ whole genome shotgun (WGS) entry which is preliminary data.</text>
</comment>
<dbReference type="Proteomes" id="UP000781932">
    <property type="component" value="Unassembled WGS sequence"/>
</dbReference>
<reference evidence="2" key="2">
    <citation type="submission" date="2020-11" db="EMBL/GenBank/DDBJ databases">
        <title>Whole genome sequencing of Colletotrichum sp.</title>
        <authorList>
            <person name="Li H."/>
        </authorList>
    </citation>
    <scope>NUCLEOTIDE SEQUENCE</scope>
    <source>
        <strain evidence="2">CkLH20</strain>
    </source>
</reference>
<sequence>MLSQKFLWLLPVTLRAVTARPYVESSTKRDVDPWNRELQVKWDFDFQVGIGYHTIEGKVSDQSPFEQSSLSMPPIIGGGQSKFQFTIINDFSDVKHAMSVSLSAGVPVEGGTVDLSTSYTQSSDFSDTHKAAYLSISQMDQTTVLTADPQLTADATALLQNDPCQFDDQYGSYFVAGFISSRYIQALADFRATNAAEMSDFTAKISYAGPIPGAGGASNPPNIAGNNSIEGLNTVTNDQAKNMAASASLDIKTSSVEDQITLSITAESLGLKNAPSTISIDELYSLCDSFNDPDNQLPVPTIAILRSFRSLSTQAAVPGDCGPQGTATQSAALGAVQAQMFNLPKPLAEKVTAMSQDLASQLVTIAAMDSADPTKATELSQWDTQFAALKTEVAAIPQRMDFMVRVNQNFGNAQSECTDATGDQGPGCPIPYDDDQYGIISKAPYFWTWGEVTNTNMGLAIQSELQVSDDIVDRDSVSWPSRSHHSSAFGDPNKVIVGFEVFSDWQDFGNGWWRLDGLTHNSVSVQFTSDVGRDPAWRLRAWYVDASLYRFPGTY</sequence>
<proteinExistence type="predicted"/>
<accession>A0A9P6LP78</accession>
<dbReference type="RefSeq" id="XP_038749976.1">
    <property type="nucleotide sequence ID" value="XM_038884276.1"/>
</dbReference>
<dbReference type="EMBL" id="JAATWM020000004">
    <property type="protein sequence ID" value="KAF9880515.1"/>
    <property type="molecule type" value="Genomic_DNA"/>
</dbReference>
<gene>
    <name evidence="2" type="ORF">CkaCkLH20_01557</name>
</gene>
<keyword evidence="1" id="KW-0732">Signal</keyword>
<evidence type="ECO:0000313" key="3">
    <source>
        <dbReference type="Proteomes" id="UP000781932"/>
    </source>
</evidence>
<keyword evidence="3" id="KW-1185">Reference proteome</keyword>